<comment type="subcellular location">
    <subcellularLocation>
        <location evidence="1">Cell outer membrane</location>
    </subcellularLocation>
</comment>
<dbReference type="PROSITE" id="PS51257">
    <property type="entry name" value="PROKAR_LIPOPROTEIN"/>
    <property type="match status" value="1"/>
</dbReference>
<keyword evidence="2" id="KW-1134">Transmembrane beta strand</keyword>
<evidence type="ECO:0000313" key="7">
    <source>
        <dbReference type="EMBL" id="QEG20885.1"/>
    </source>
</evidence>
<dbReference type="GO" id="GO:0009279">
    <property type="term" value="C:cell outer membrane"/>
    <property type="evidence" value="ECO:0007669"/>
    <property type="project" value="UniProtKB-SubCell"/>
</dbReference>
<dbReference type="KEGG" id="mff:MFFC18_07360"/>
<dbReference type="Gene3D" id="1.20.1600.10">
    <property type="entry name" value="Outer membrane efflux proteins (OEP)"/>
    <property type="match status" value="1"/>
</dbReference>
<feature type="compositionally biased region" description="Polar residues" evidence="6">
    <location>
        <begin position="650"/>
        <end position="680"/>
    </location>
</feature>
<name>A0A5B9P6T0_9BACT</name>
<evidence type="ECO:0000256" key="2">
    <source>
        <dbReference type="ARBA" id="ARBA00022452"/>
    </source>
</evidence>
<sequence length="721" mass="79461">MKRHWLSNVVISSLGSFVCLSSILLVVAGCSTKNRVIIPTQVAGVPCTDQLQKIAVPQLMDEACLEEAPYTGPPITISNFEQSQPLEMTLDECVRMALANSKVMQKLGGVVVSSPNAVSTLYDQAIVETGSTSVEAALSAFDAQLTSAFNYNRSEQVFNNLFFGGGAPSLISNTSDFSFQVSKQAANGSTLTMRNLTNYDRNNSPANQFGSAYNMVNQLEFRQPLGRGAGTMVNRIAGPNAVAGQYNGVLISRIRSDISLAAFESSVRDLVRDVENNYWELYYSYRNLDTILEARDSARSTWENRKLRLDNGVGRPDDEAQARQQFFAFEIQAQSALAGRGQGQLGVLGAERNLRRLMGMPPVDGSVIRPSSEPVVAPIAFDWEASRSQALSRRVELRQQKWSIRQRELELIAARQLNKWDFDLVGNYGWRGFGDNLIGSRDRVNGSAIEDLTSGDLDDWQLGFEVNGPLGKRAGHLAVRNAELNLIRARTILTEQERQIQHDLNEAFTEVDRSFVSMKSSFNSRIASQDELEPKRKRVEEGKDQVFFLLDAQQRLATAESTTHRSIADYNIAILNYHYSTGNLLGRFNIQLTEGPWSENAQARAAVKAGRLGPAENCCSDTNPVSAGTFAQESSTVSMIPTDGTAGYEQGTSFEQPAGEKSQQTSPTNVEISPLQSDTQLDGLDTSFKLRERSMSRPVVNPKSQGFLSGIVDRINPNSRR</sequence>
<dbReference type="GO" id="GO:1990281">
    <property type="term" value="C:efflux pump complex"/>
    <property type="evidence" value="ECO:0007669"/>
    <property type="project" value="TreeGrafter"/>
</dbReference>
<keyword evidence="3" id="KW-0812">Transmembrane</keyword>
<dbReference type="STRING" id="980251.GCA_001642875_02965"/>
<dbReference type="InterPro" id="IPR051906">
    <property type="entry name" value="TolC-like"/>
</dbReference>
<evidence type="ECO:0000256" key="6">
    <source>
        <dbReference type="SAM" id="MobiDB-lite"/>
    </source>
</evidence>
<dbReference type="GO" id="GO:0015562">
    <property type="term" value="F:efflux transmembrane transporter activity"/>
    <property type="evidence" value="ECO:0007669"/>
    <property type="project" value="InterPro"/>
</dbReference>
<dbReference type="Proteomes" id="UP000322214">
    <property type="component" value="Chromosome"/>
</dbReference>
<accession>A0A5B9P6T0</accession>
<dbReference type="AlphaFoldDB" id="A0A5B9P6T0"/>
<dbReference type="PANTHER" id="PTHR30026:SF23">
    <property type="entry name" value="TO APRF-PUTATIVE OUTER MEMBRANE EFFLUX PROTEIN OR SECRETED ALKALINE PHOSPHATASE-RELATED"/>
    <property type="match status" value="1"/>
</dbReference>
<dbReference type="PANTHER" id="PTHR30026">
    <property type="entry name" value="OUTER MEMBRANE PROTEIN TOLC"/>
    <property type="match status" value="1"/>
</dbReference>
<evidence type="ECO:0000256" key="4">
    <source>
        <dbReference type="ARBA" id="ARBA00023136"/>
    </source>
</evidence>
<keyword evidence="5" id="KW-0998">Cell outer membrane</keyword>
<dbReference type="EMBL" id="CP042912">
    <property type="protein sequence ID" value="QEG20885.1"/>
    <property type="molecule type" value="Genomic_DNA"/>
</dbReference>
<dbReference type="RefSeq" id="WP_075085185.1">
    <property type="nucleotide sequence ID" value="NZ_CP042912.1"/>
</dbReference>
<evidence type="ECO:0000256" key="3">
    <source>
        <dbReference type="ARBA" id="ARBA00022692"/>
    </source>
</evidence>
<keyword evidence="4" id="KW-0472">Membrane</keyword>
<evidence type="ECO:0000256" key="5">
    <source>
        <dbReference type="ARBA" id="ARBA00023237"/>
    </source>
</evidence>
<protein>
    <submittedName>
        <fullName evidence="7">Outer membrane efflux protein</fullName>
    </submittedName>
</protein>
<keyword evidence="8" id="KW-1185">Reference proteome</keyword>
<reference evidence="7 8" key="1">
    <citation type="submission" date="2019-08" db="EMBL/GenBank/DDBJ databases">
        <title>Deep-cultivation of Planctomycetes and their phenomic and genomic characterization uncovers novel biology.</title>
        <authorList>
            <person name="Wiegand S."/>
            <person name="Jogler M."/>
            <person name="Boedeker C."/>
            <person name="Pinto D."/>
            <person name="Vollmers J."/>
            <person name="Rivas-Marin E."/>
            <person name="Kohn T."/>
            <person name="Peeters S.H."/>
            <person name="Heuer A."/>
            <person name="Rast P."/>
            <person name="Oberbeckmann S."/>
            <person name="Bunk B."/>
            <person name="Jeske O."/>
            <person name="Meyerdierks A."/>
            <person name="Storesund J.E."/>
            <person name="Kallscheuer N."/>
            <person name="Luecker S."/>
            <person name="Lage O.M."/>
            <person name="Pohl T."/>
            <person name="Merkel B.J."/>
            <person name="Hornburger P."/>
            <person name="Mueller R.-W."/>
            <person name="Bruemmer F."/>
            <person name="Labrenz M."/>
            <person name="Spormann A.M."/>
            <person name="Op den Camp H."/>
            <person name="Overmann J."/>
            <person name="Amann R."/>
            <person name="Jetten M.S.M."/>
            <person name="Mascher T."/>
            <person name="Medema M.H."/>
            <person name="Devos D.P."/>
            <person name="Kaster A.-K."/>
            <person name="Ovreas L."/>
            <person name="Rohde M."/>
            <person name="Galperin M.Y."/>
            <person name="Jogler C."/>
        </authorList>
    </citation>
    <scope>NUCLEOTIDE SEQUENCE [LARGE SCALE GENOMIC DNA]</scope>
    <source>
        <strain evidence="7 8">FC18</strain>
    </source>
</reference>
<organism evidence="7 8">
    <name type="scientific">Mariniblastus fucicola</name>
    <dbReference type="NCBI Taxonomy" id="980251"/>
    <lineage>
        <taxon>Bacteria</taxon>
        <taxon>Pseudomonadati</taxon>
        <taxon>Planctomycetota</taxon>
        <taxon>Planctomycetia</taxon>
        <taxon>Pirellulales</taxon>
        <taxon>Pirellulaceae</taxon>
        <taxon>Mariniblastus</taxon>
    </lineage>
</organism>
<feature type="region of interest" description="Disordered" evidence="6">
    <location>
        <begin position="631"/>
        <end position="721"/>
    </location>
</feature>
<gene>
    <name evidence="7" type="ORF">MFFC18_07360</name>
</gene>
<evidence type="ECO:0000256" key="1">
    <source>
        <dbReference type="ARBA" id="ARBA00004442"/>
    </source>
</evidence>
<evidence type="ECO:0000313" key="8">
    <source>
        <dbReference type="Proteomes" id="UP000322214"/>
    </source>
</evidence>
<dbReference type="SUPFAM" id="SSF56954">
    <property type="entry name" value="Outer membrane efflux proteins (OEP)"/>
    <property type="match status" value="1"/>
</dbReference>
<dbReference type="GO" id="GO:0015288">
    <property type="term" value="F:porin activity"/>
    <property type="evidence" value="ECO:0007669"/>
    <property type="project" value="TreeGrafter"/>
</dbReference>
<proteinExistence type="predicted"/>
<dbReference type="OrthoDB" id="229865at2"/>